<feature type="region of interest" description="Disordered" evidence="1">
    <location>
        <begin position="1"/>
        <end position="23"/>
    </location>
</feature>
<feature type="transmembrane region" description="Helical" evidence="2">
    <location>
        <begin position="162"/>
        <end position="182"/>
    </location>
</feature>
<dbReference type="InParanoid" id="A0A7J7BW41"/>
<dbReference type="Proteomes" id="UP000593562">
    <property type="component" value="Unassembled WGS sequence"/>
</dbReference>
<dbReference type="AlphaFoldDB" id="A0A7J7BW41"/>
<proteinExistence type="predicted"/>
<gene>
    <name evidence="3" type="ORF">HS088_TW23G00577</name>
</gene>
<accession>A0A7J7BW41</accession>
<evidence type="ECO:0000313" key="3">
    <source>
        <dbReference type="EMBL" id="KAF5725847.1"/>
    </source>
</evidence>
<evidence type="ECO:0000256" key="1">
    <source>
        <dbReference type="SAM" id="MobiDB-lite"/>
    </source>
</evidence>
<evidence type="ECO:0000313" key="4">
    <source>
        <dbReference type="Proteomes" id="UP000593562"/>
    </source>
</evidence>
<protein>
    <submittedName>
        <fullName evidence="3">Uncharacterized protein</fullName>
    </submittedName>
</protein>
<keyword evidence="2" id="KW-0472">Membrane</keyword>
<feature type="region of interest" description="Disordered" evidence="1">
    <location>
        <begin position="108"/>
        <end position="132"/>
    </location>
</feature>
<keyword evidence="2" id="KW-1133">Transmembrane helix</keyword>
<sequence>MFCYRNNSRNQFSDPPKKPGNVSHEHISTKVMASGGMVVANCEEERRSWSRMVSMMEPVVCRKPRRWGILNPSIKSCALNQQVDIGDAKAGSELLDIILTKAEELHDERPDLGDDSDSDKDNQDEGNVEGDFSKLTGRQTKLFESRLKDGFFTLWREFSCCWASMLCLPPLVVSLGFVIRLFHAMTINNGAISAFSVH</sequence>
<feature type="compositionally biased region" description="Acidic residues" evidence="1">
    <location>
        <begin position="113"/>
        <end position="128"/>
    </location>
</feature>
<evidence type="ECO:0000256" key="2">
    <source>
        <dbReference type="SAM" id="Phobius"/>
    </source>
</evidence>
<dbReference type="EMBL" id="JAAARO010000023">
    <property type="protein sequence ID" value="KAF5725847.1"/>
    <property type="molecule type" value="Genomic_DNA"/>
</dbReference>
<name>A0A7J7BW41_TRIWF</name>
<feature type="compositionally biased region" description="Polar residues" evidence="1">
    <location>
        <begin position="1"/>
        <end position="13"/>
    </location>
</feature>
<keyword evidence="2" id="KW-0812">Transmembrane</keyword>
<keyword evidence="4" id="KW-1185">Reference proteome</keyword>
<reference evidence="3 4" key="1">
    <citation type="journal article" date="2020" name="Nat. Commun.">
        <title>Genome of Tripterygium wilfordii and identification of cytochrome P450 involved in triptolide biosynthesis.</title>
        <authorList>
            <person name="Tu L."/>
            <person name="Su P."/>
            <person name="Zhang Z."/>
            <person name="Gao L."/>
            <person name="Wang J."/>
            <person name="Hu T."/>
            <person name="Zhou J."/>
            <person name="Zhang Y."/>
            <person name="Zhao Y."/>
            <person name="Liu Y."/>
            <person name="Song Y."/>
            <person name="Tong Y."/>
            <person name="Lu Y."/>
            <person name="Yang J."/>
            <person name="Xu C."/>
            <person name="Jia M."/>
            <person name="Peters R.J."/>
            <person name="Huang L."/>
            <person name="Gao W."/>
        </authorList>
    </citation>
    <scope>NUCLEOTIDE SEQUENCE [LARGE SCALE GENOMIC DNA]</scope>
    <source>
        <strain evidence="4">cv. XIE 37</strain>
        <tissue evidence="3">Leaf</tissue>
    </source>
</reference>
<comment type="caution">
    <text evidence="3">The sequence shown here is derived from an EMBL/GenBank/DDBJ whole genome shotgun (WGS) entry which is preliminary data.</text>
</comment>
<organism evidence="3 4">
    <name type="scientific">Tripterygium wilfordii</name>
    <name type="common">Thunder God vine</name>
    <dbReference type="NCBI Taxonomy" id="458696"/>
    <lineage>
        <taxon>Eukaryota</taxon>
        <taxon>Viridiplantae</taxon>
        <taxon>Streptophyta</taxon>
        <taxon>Embryophyta</taxon>
        <taxon>Tracheophyta</taxon>
        <taxon>Spermatophyta</taxon>
        <taxon>Magnoliopsida</taxon>
        <taxon>eudicotyledons</taxon>
        <taxon>Gunneridae</taxon>
        <taxon>Pentapetalae</taxon>
        <taxon>rosids</taxon>
        <taxon>fabids</taxon>
        <taxon>Celastrales</taxon>
        <taxon>Celastraceae</taxon>
        <taxon>Tripterygium</taxon>
    </lineage>
</organism>